<gene>
    <name evidence="2" type="ORF">EV146_105129</name>
</gene>
<sequence length="175" mass="20070">MKKLIISGVAGAAILGGVLFSLGDKEASVQEKKPVEKIEKVETKKEEVESTPVESEPKEVVKVNHPTERTVSIQGMPWDVYKGTDLIDKVNKAEIVYLFDDWDQLDIKLRQLASDKNDKDWWHTQVMLYQANLQEFYPDKVTFFEKLKEIQNAITAENYEALPSLLDETKKLKNE</sequence>
<name>A0A4R2BGH0_9BACI</name>
<organism evidence="2 3">
    <name type="scientific">Mesobacillus foraminis</name>
    <dbReference type="NCBI Taxonomy" id="279826"/>
    <lineage>
        <taxon>Bacteria</taxon>
        <taxon>Bacillati</taxon>
        <taxon>Bacillota</taxon>
        <taxon>Bacilli</taxon>
        <taxon>Bacillales</taxon>
        <taxon>Bacillaceae</taxon>
        <taxon>Mesobacillus</taxon>
    </lineage>
</organism>
<feature type="region of interest" description="Disordered" evidence="1">
    <location>
        <begin position="42"/>
        <end position="61"/>
    </location>
</feature>
<protein>
    <submittedName>
        <fullName evidence="2">Uncharacterized protein</fullName>
    </submittedName>
</protein>
<dbReference type="Proteomes" id="UP000295689">
    <property type="component" value="Unassembled WGS sequence"/>
</dbReference>
<dbReference type="RefSeq" id="WP_132005226.1">
    <property type="nucleotide sequence ID" value="NZ_JABUHM010000003.1"/>
</dbReference>
<dbReference type="AlphaFoldDB" id="A0A4R2BGH0"/>
<dbReference type="EMBL" id="SLVV01000005">
    <property type="protein sequence ID" value="TCN25472.1"/>
    <property type="molecule type" value="Genomic_DNA"/>
</dbReference>
<reference evidence="2 3" key="1">
    <citation type="journal article" date="2015" name="Stand. Genomic Sci.">
        <title>Genomic Encyclopedia of Bacterial and Archaeal Type Strains, Phase III: the genomes of soil and plant-associated and newly described type strains.</title>
        <authorList>
            <person name="Whitman W.B."/>
            <person name="Woyke T."/>
            <person name="Klenk H.P."/>
            <person name="Zhou Y."/>
            <person name="Lilburn T.G."/>
            <person name="Beck B.J."/>
            <person name="De Vos P."/>
            <person name="Vandamme P."/>
            <person name="Eisen J.A."/>
            <person name="Garrity G."/>
            <person name="Hugenholtz P."/>
            <person name="Kyrpides N.C."/>
        </authorList>
    </citation>
    <scope>NUCLEOTIDE SEQUENCE [LARGE SCALE GENOMIC DNA]</scope>
    <source>
        <strain evidence="2 3">CV53</strain>
    </source>
</reference>
<evidence type="ECO:0000313" key="3">
    <source>
        <dbReference type="Proteomes" id="UP000295689"/>
    </source>
</evidence>
<accession>A0A4R2BGH0</accession>
<evidence type="ECO:0000256" key="1">
    <source>
        <dbReference type="SAM" id="MobiDB-lite"/>
    </source>
</evidence>
<keyword evidence="3" id="KW-1185">Reference proteome</keyword>
<comment type="caution">
    <text evidence="2">The sequence shown here is derived from an EMBL/GenBank/DDBJ whole genome shotgun (WGS) entry which is preliminary data.</text>
</comment>
<proteinExistence type="predicted"/>
<evidence type="ECO:0000313" key="2">
    <source>
        <dbReference type="EMBL" id="TCN25472.1"/>
    </source>
</evidence>